<organism evidence="2 3">
    <name type="scientific">Trapa incisa</name>
    <dbReference type="NCBI Taxonomy" id="236973"/>
    <lineage>
        <taxon>Eukaryota</taxon>
        <taxon>Viridiplantae</taxon>
        <taxon>Streptophyta</taxon>
        <taxon>Embryophyta</taxon>
        <taxon>Tracheophyta</taxon>
        <taxon>Spermatophyta</taxon>
        <taxon>Magnoliopsida</taxon>
        <taxon>eudicotyledons</taxon>
        <taxon>Gunneridae</taxon>
        <taxon>Pentapetalae</taxon>
        <taxon>rosids</taxon>
        <taxon>malvids</taxon>
        <taxon>Myrtales</taxon>
        <taxon>Lythraceae</taxon>
        <taxon>Trapa</taxon>
    </lineage>
</organism>
<dbReference type="AlphaFoldDB" id="A0AAN7KW73"/>
<evidence type="ECO:0000313" key="3">
    <source>
        <dbReference type="Proteomes" id="UP001345219"/>
    </source>
</evidence>
<evidence type="ECO:0000256" key="1">
    <source>
        <dbReference type="SAM" id="MobiDB-lite"/>
    </source>
</evidence>
<reference evidence="2 3" key="1">
    <citation type="journal article" date="2023" name="Hortic Res">
        <title>Pangenome of water caltrop reveals structural variations and asymmetric subgenome divergence after allopolyploidization.</title>
        <authorList>
            <person name="Zhang X."/>
            <person name="Chen Y."/>
            <person name="Wang L."/>
            <person name="Yuan Y."/>
            <person name="Fang M."/>
            <person name="Shi L."/>
            <person name="Lu R."/>
            <person name="Comes H.P."/>
            <person name="Ma Y."/>
            <person name="Chen Y."/>
            <person name="Huang G."/>
            <person name="Zhou Y."/>
            <person name="Zheng Z."/>
            <person name="Qiu Y."/>
        </authorList>
    </citation>
    <scope>NUCLEOTIDE SEQUENCE [LARGE SCALE GENOMIC DNA]</scope>
    <source>
        <tissue evidence="2">Roots</tissue>
    </source>
</reference>
<dbReference type="Proteomes" id="UP001345219">
    <property type="component" value="Chromosome 24"/>
</dbReference>
<dbReference type="EMBL" id="JAXIOK010000005">
    <property type="protein sequence ID" value="KAK4770197.1"/>
    <property type="molecule type" value="Genomic_DNA"/>
</dbReference>
<keyword evidence="3" id="KW-1185">Reference proteome</keyword>
<gene>
    <name evidence="2" type="ORF">SAY87_030729</name>
</gene>
<accession>A0AAN7KW73</accession>
<evidence type="ECO:0000313" key="2">
    <source>
        <dbReference type="EMBL" id="KAK4770197.1"/>
    </source>
</evidence>
<protein>
    <submittedName>
        <fullName evidence="2">Uncharacterized protein</fullName>
    </submittedName>
</protein>
<feature type="compositionally biased region" description="Low complexity" evidence="1">
    <location>
        <begin position="164"/>
        <end position="179"/>
    </location>
</feature>
<proteinExistence type="predicted"/>
<name>A0AAN7KW73_9MYRT</name>
<feature type="region of interest" description="Disordered" evidence="1">
    <location>
        <begin position="164"/>
        <end position="183"/>
    </location>
</feature>
<comment type="caution">
    <text evidence="2">The sequence shown here is derived from an EMBL/GenBank/DDBJ whole genome shotgun (WGS) entry which is preliminary data.</text>
</comment>
<sequence length="210" mass="23398">MLTSSLSGRNLLNLSLSRQALLWNPGMLQLASLILSLRNENYNQFHQQHTFQEHNPFHGSQPQENQPEIPTSYQPGMAVSPVACPPLLSQNQQRQPSLGEFASDFVHPQQDGLEIPVPKTNGTLISEVNYIQQTADVSLANMNFLLEDEEQNLVVDTFVSTPLSDTTPSSSTPVFVNSSPEEEEDKDSYFSSFLDFDFSGHISTTNCCFD</sequence>